<protein>
    <submittedName>
        <fullName evidence="2">Uncharacterized protein</fullName>
    </submittedName>
</protein>
<evidence type="ECO:0000313" key="2">
    <source>
        <dbReference type="EMBL" id="ARD22564.1"/>
    </source>
</evidence>
<reference evidence="2 3" key="1">
    <citation type="submission" date="2017-03" db="EMBL/GenBank/DDBJ databases">
        <title>Genome sequencing of Shewanella japonica KCTC 22435.</title>
        <authorList>
            <person name="Kim K.M."/>
        </authorList>
    </citation>
    <scope>NUCLEOTIDE SEQUENCE [LARGE SCALE GENOMIC DNA]</scope>
    <source>
        <strain evidence="2 3">KCTC 22435</strain>
    </source>
</reference>
<dbReference type="RefSeq" id="WP_156003249.1">
    <property type="nucleotide sequence ID" value="NZ_CANMJJ010000001.1"/>
</dbReference>
<evidence type="ECO:0000256" key="1">
    <source>
        <dbReference type="SAM" id="MobiDB-lite"/>
    </source>
</evidence>
<feature type="compositionally biased region" description="Polar residues" evidence="1">
    <location>
        <begin position="51"/>
        <end position="68"/>
    </location>
</feature>
<evidence type="ECO:0000313" key="3">
    <source>
        <dbReference type="Proteomes" id="UP000191820"/>
    </source>
</evidence>
<name>A0ABN4YLJ8_9GAMM</name>
<dbReference type="EMBL" id="CP020472">
    <property type="protein sequence ID" value="ARD22564.1"/>
    <property type="molecule type" value="Genomic_DNA"/>
</dbReference>
<dbReference type="Proteomes" id="UP000191820">
    <property type="component" value="Chromosome"/>
</dbReference>
<keyword evidence="3" id="KW-1185">Reference proteome</keyword>
<proteinExistence type="predicted"/>
<sequence length="143" mass="15955">MLHTMQSSIQPLSSYNPFTLRTDTNKIADNNSQNNQAVSNQQSTVDRLTRSRQVSEVNHTSATKQETLTKAAEPTNAHVAFVEQSDINDAVDAKLQYDKQTHFNASQQQHVQGSGGAIKEYLLNQHAAQREQIQQMVGIDLYA</sequence>
<organism evidence="2 3">
    <name type="scientific">Shewanella japonica</name>
    <dbReference type="NCBI Taxonomy" id="93973"/>
    <lineage>
        <taxon>Bacteria</taxon>
        <taxon>Pseudomonadati</taxon>
        <taxon>Pseudomonadota</taxon>
        <taxon>Gammaproteobacteria</taxon>
        <taxon>Alteromonadales</taxon>
        <taxon>Shewanellaceae</taxon>
        <taxon>Shewanella</taxon>
    </lineage>
</organism>
<feature type="compositionally biased region" description="Low complexity" evidence="1">
    <location>
        <begin position="30"/>
        <end position="43"/>
    </location>
</feature>
<accession>A0ABN4YLJ8</accession>
<feature type="region of interest" description="Disordered" evidence="1">
    <location>
        <begin position="23"/>
        <end position="70"/>
    </location>
</feature>
<gene>
    <name evidence="2" type="ORF">SJ2017_2274</name>
</gene>